<protein>
    <submittedName>
        <fullName evidence="2">Uncharacterized protein</fullName>
    </submittedName>
</protein>
<dbReference type="Proteomes" id="UP000192596">
    <property type="component" value="Unassembled WGS sequence"/>
</dbReference>
<organism evidence="2 3">
    <name type="scientific">Cryoendolithus antarcticus</name>
    <dbReference type="NCBI Taxonomy" id="1507870"/>
    <lineage>
        <taxon>Eukaryota</taxon>
        <taxon>Fungi</taxon>
        <taxon>Dikarya</taxon>
        <taxon>Ascomycota</taxon>
        <taxon>Pezizomycotina</taxon>
        <taxon>Dothideomycetes</taxon>
        <taxon>Dothideomycetidae</taxon>
        <taxon>Cladosporiales</taxon>
        <taxon>Cladosporiaceae</taxon>
        <taxon>Cryoendolithus</taxon>
    </lineage>
</organism>
<dbReference type="InParanoid" id="A0A1V8SW56"/>
<feature type="region of interest" description="Disordered" evidence="1">
    <location>
        <begin position="208"/>
        <end position="537"/>
    </location>
</feature>
<feature type="compositionally biased region" description="Polar residues" evidence="1">
    <location>
        <begin position="311"/>
        <end position="326"/>
    </location>
</feature>
<gene>
    <name evidence="2" type="ORF">B0A48_11537</name>
</gene>
<dbReference type="EMBL" id="NAJO01000025">
    <property type="protein sequence ID" value="OQO03281.1"/>
    <property type="molecule type" value="Genomic_DNA"/>
</dbReference>
<reference evidence="3" key="1">
    <citation type="submission" date="2017-03" db="EMBL/GenBank/DDBJ databases">
        <title>Genomes of endolithic fungi from Antarctica.</title>
        <authorList>
            <person name="Coleine C."/>
            <person name="Masonjones S."/>
            <person name="Stajich J.E."/>
        </authorList>
    </citation>
    <scope>NUCLEOTIDE SEQUENCE [LARGE SCALE GENOMIC DNA]</scope>
    <source>
        <strain evidence="3">CCFEE 5527</strain>
    </source>
</reference>
<evidence type="ECO:0000313" key="3">
    <source>
        <dbReference type="Proteomes" id="UP000192596"/>
    </source>
</evidence>
<dbReference type="OrthoDB" id="10249311at2759"/>
<feature type="compositionally biased region" description="Polar residues" evidence="1">
    <location>
        <begin position="1"/>
        <end position="17"/>
    </location>
</feature>
<sequence length="547" mass="60260">MAVATTAQWTHAVQHSDFNADDFSPVQASEGFEDYTRSNGNVPKRRPSGANMQGERDPQQRRPSVQSNQGIPPRKRSTHTLRQVKAPEEVRDDSAWIHRDKLAQIEIQEMEDAGMHVRQPRRSGSTGPGANGRSSRSVSRTGLRRPASRDQVNEVGGAEEGRDEMRRKRVSTIHAADEEEHEQGFDPTMDAELRTPEEVAAEQQIYRQHMLRPSTSRIPISKLSPVPVPSTVVDRESPLTRSRNGSGAWSSQFDELQYARRARSGSNGSHVLLDDGDGVRTSPRPTSSHMRQSNDYNTPHSPPKSRMPNKDTPTSGARKASMNTHVTGRPPSSGGPKTIRTSGQSIRPLSSSGKPRPSTSHQRPEGDAPWLATMYKPDPRLPPEEQMLPTHAKRMMQEQWEKDGKTGTAYDRDFRLLNDEPLDSHKPTSNTLDPQLQTFDQPSRTSPRPQVPPKENIPPGTPTGNGWPLGSPSSPVKSEVGSTRPGTSGGYRITPTIATPPVINLPSPRGSALENKPVKHNATPRIPDFDVDEKSGKEKGCMGCIVM</sequence>
<feature type="compositionally biased region" description="Basic and acidic residues" evidence="1">
    <location>
        <begin position="85"/>
        <end position="103"/>
    </location>
</feature>
<feature type="region of interest" description="Disordered" evidence="1">
    <location>
        <begin position="1"/>
        <end position="196"/>
    </location>
</feature>
<name>A0A1V8SW56_9PEZI</name>
<evidence type="ECO:0000256" key="1">
    <source>
        <dbReference type="SAM" id="MobiDB-lite"/>
    </source>
</evidence>
<feature type="compositionally biased region" description="Basic and acidic residues" evidence="1">
    <location>
        <begin position="395"/>
        <end position="426"/>
    </location>
</feature>
<feature type="compositionally biased region" description="Polar residues" evidence="1">
    <location>
        <begin position="283"/>
        <end position="299"/>
    </location>
</feature>
<evidence type="ECO:0000313" key="2">
    <source>
        <dbReference type="EMBL" id="OQO03281.1"/>
    </source>
</evidence>
<feature type="compositionally biased region" description="Polar residues" evidence="1">
    <location>
        <begin position="427"/>
        <end position="448"/>
    </location>
</feature>
<accession>A0A1V8SW56</accession>
<feature type="compositionally biased region" description="Polar residues" evidence="1">
    <location>
        <begin position="471"/>
        <end position="486"/>
    </location>
</feature>
<proteinExistence type="predicted"/>
<feature type="compositionally biased region" description="Polar residues" evidence="1">
    <location>
        <begin position="239"/>
        <end position="254"/>
    </location>
</feature>
<dbReference type="STRING" id="1507870.A0A1V8SW56"/>
<dbReference type="AlphaFoldDB" id="A0A1V8SW56"/>
<feature type="compositionally biased region" description="Pro residues" evidence="1">
    <location>
        <begin position="449"/>
        <end position="461"/>
    </location>
</feature>
<keyword evidence="3" id="KW-1185">Reference proteome</keyword>
<feature type="compositionally biased region" description="Polar residues" evidence="1">
    <location>
        <begin position="61"/>
        <end position="70"/>
    </location>
</feature>
<comment type="caution">
    <text evidence="2">The sequence shown here is derived from an EMBL/GenBank/DDBJ whole genome shotgun (WGS) entry which is preliminary data.</text>
</comment>
<feature type="compositionally biased region" description="Polar residues" evidence="1">
    <location>
        <begin position="339"/>
        <end position="361"/>
    </location>
</feature>